<dbReference type="Proteomes" id="UP000326759">
    <property type="component" value="Unassembled WGS sequence"/>
</dbReference>
<sequence length="314" mass="36943">MIMKFSMNIKNSRILFNNLFRTFKIVSQDTLLSPNSEEIASLKKWIDMCRHSGEMVPSNVTQSQMIYLFRLPTEYQRKKYLCTLFNKENNWEKNQKLILESKGKKMLENERRRMSRTSGHIKYGVWNNALFTRISKKDISILDHQKLVSSMIYGQTIILDFFYENNLTVNEKNILFTETISICRANCKSIDPFNLMFFNADLNSESLTNIKNNLGKNFPLQIFENNYINSFPKEKLIYLTPDSYSVMKYVDPNAVYIIGAIEERRKNQPLSLAKAKKEGIKHEKLTLRQVPVGWILEKKNFYPFPTSSDHMKHI</sequence>
<dbReference type="AlphaFoldDB" id="A0A5N5TAN0"/>
<dbReference type="OrthoDB" id="9976048at2759"/>
<evidence type="ECO:0000256" key="2">
    <source>
        <dbReference type="ARBA" id="ARBA00022679"/>
    </source>
</evidence>
<dbReference type="InterPro" id="IPR028564">
    <property type="entry name" value="MT_TRM10-typ"/>
</dbReference>
<evidence type="ECO:0000256" key="1">
    <source>
        <dbReference type="ARBA" id="ARBA00022603"/>
    </source>
</evidence>
<dbReference type="PANTHER" id="PTHR13563">
    <property type="entry name" value="TRNA (GUANINE-9-) METHYLTRANSFERASE"/>
    <property type="match status" value="1"/>
</dbReference>
<dbReference type="GO" id="GO:0008168">
    <property type="term" value="F:methyltransferase activity"/>
    <property type="evidence" value="ECO:0007669"/>
    <property type="project" value="UniProtKB-KW"/>
</dbReference>
<keyword evidence="1" id="KW-0489">Methyltransferase</keyword>
<dbReference type="GO" id="GO:0000049">
    <property type="term" value="F:tRNA binding"/>
    <property type="evidence" value="ECO:0007669"/>
    <property type="project" value="TreeGrafter"/>
</dbReference>
<dbReference type="Gene3D" id="3.40.1280.30">
    <property type="match status" value="1"/>
</dbReference>
<name>A0A5N5TAN0_9CRUS</name>
<comment type="caution">
    <text evidence="5">The sequence shown here is derived from an EMBL/GenBank/DDBJ whole genome shotgun (WGS) entry which is preliminary data.</text>
</comment>
<dbReference type="PROSITE" id="PS51675">
    <property type="entry name" value="SAM_MT_TRM10"/>
    <property type="match status" value="1"/>
</dbReference>
<keyword evidence="6" id="KW-1185">Reference proteome</keyword>
<dbReference type="GO" id="GO:0005654">
    <property type="term" value="C:nucleoplasm"/>
    <property type="evidence" value="ECO:0007669"/>
    <property type="project" value="TreeGrafter"/>
</dbReference>
<dbReference type="InterPro" id="IPR007356">
    <property type="entry name" value="tRNA_m1G_MeTrfase_euk"/>
</dbReference>
<dbReference type="GO" id="GO:0070131">
    <property type="term" value="P:positive regulation of mitochondrial translation"/>
    <property type="evidence" value="ECO:0007669"/>
    <property type="project" value="TreeGrafter"/>
</dbReference>
<dbReference type="EMBL" id="SEYY01004557">
    <property type="protein sequence ID" value="KAB7503723.1"/>
    <property type="molecule type" value="Genomic_DNA"/>
</dbReference>
<dbReference type="GO" id="GO:0005739">
    <property type="term" value="C:mitochondrion"/>
    <property type="evidence" value="ECO:0007669"/>
    <property type="project" value="TreeGrafter"/>
</dbReference>
<proteinExistence type="predicted"/>
<evidence type="ECO:0000313" key="6">
    <source>
        <dbReference type="Proteomes" id="UP000326759"/>
    </source>
</evidence>
<keyword evidence="2" id="KW-0808">Transferase</keyword>
<feature type="domain" description="SAM-dependent MTase TRM10-type" evidence="4">
    <location>
        <begin position="143"/>
        <end position="314"/>
    </location>
</feature>
<dbReference type="GO" id="GO:0032259">
    <property type="term" value="P:methylation"/>
    <property type="evidence" value="ECO:0007669"/>
    <property type="project" value="UniProtKB-KW"/>
</dbReference>
<dbReference type="InterPro" id="IPR038459">
    <property type="entry name" value="MT_TRM10-typ_sf"/>
</dbReference>
<accession>A0A5N5TAN0</accession>
<keyword evidence="3" id="KW-0949">S-adenosyl-L-methionine</keyword>
<evidence type="ECO:0000259" key="4">
    <source>
        <dbReference type="PROSITE" id="PS51675"/>
    </source>
</evidence>
<evidence type="ECO:0000256" key="3">
    <source>
        <dbReference type="ARBA" id="ARBA00022691"/>
    </source>
</evidence>
<reference evidence="5 6" key="1">
    <citation type="journal article" date="2019" name="PLoS Biol.">
        <title>Sex chromosomes control vertical transmission of feminizing Wolbachia symbionts in an isopod.</title>
        <authorList>
            <person name="Becking T."/>
            <person name="Chebbi M.A."/>
            <person name="Giraud I."/>
            <person name="Moumen B."/>
            <person name="Laverre T."/>
            <person name="Caubet Y."/>
            <person name="Peccoud J."/>
            <person name="Gilbert C."/>
            <person name="Cordaux R."/>
        </authorList>
    </citation>
    <scope>NUCLEOTIDE SEQUENCE [LARGE SCALE GENOMIC DNA]</scope>
    <source>
        <strain evidence="5">ANa2</strain>
        <tissue evidence="5">Whole body excluding digestive tract and cuticle</tissue>
    </source>
</reference>
<gene>
    <name evidence="5" type="ORF">Anas_00652</name>
</gene>
<dbReference type="PANTHER" id="PTHR13563:SF5">
    <property type="entry name" value="TRNA METHYLTRANSFERASE 10 HOMOLOG C"/>
    <property type="match status" value="1"/>
</dbReference>
<organism evidence="5 6">
    <name type="scientific">Armadillidium nasatum</name>
    <dbReference type="NCBI Taxonomy" id="96803"/>
    <lineage>
        <taxon>Eukaryota</taxon>
        <taxon>Metazoa</taxon>
        <taxon>Ecdysozoa</taxon>
        <taxon>Arthropoda</taxon>
        <taxon>Crustacea</taxon>
        <taxon>Multicrustacea</taxon>
        <taxon>Malacostraca</taxon>
        <taxon>Eumalacostraca</taxon>
        <taxon>Peracarida</taxon>
        <taxon>Isopoda</taxon>
        <taxon>Oniscidea</taxon>
        <taxon>Crinocheta</taxon>
        <taxon>Armadillidiidae</taxon>
        <taxon>Armadillidium</taxon>
    </lineage>
</organism>
<evidence type="ECO:0000313" key="5">
    <source>
        <dbReference type="EMBL" id="KAB7503723.1"/>
    </source>
</evidence>
<protein>
    <submittedName>
        <fullName evidence="5">Mitochondrial ribonuclease P protein 1-like protein</fullName>
    </submittedName>
</protein>
<dbReference type="GO" id="GO:0097745">
    <property type="term" value="P:mitochondrial tRNA 5'-end processing"/>
    <property type="evidence" value="ECO:0007669"/>
    <property type="project" value="TreeGrafter"/>
</dbReference>